<dbReference type="InterPro" id="IPR050832">
    <property type="entry name" value="Bact_Acetyltransf"/>
</dbReference>
<evidence type="ECO:0000256" key="2">
    <source>
        <dbReference type="ARBA" id="ARBA00023315"/>
    </source>
</evidence>
<keyword evidence="2" id="KW-0012">Acyltransferase</keyword>
<dbReference type="RefSeq" id="WP_109458493.1">
    <property type="nucleotide sequence ID" value="NZ_QFBC01000004.1"/>
</dbReference>
<dbReference type="Gene3D" id="3.40.630.30">
    <property type="match status" value="1"/>
</dbReference>
<protein>
    <submittedName>
        <fullName evidence="4">GNAT family N-acetyltransferase</fullName>
    </submittedName>
</protein>
<dbReference type="AlphaFoldDB" id="A0A2U2DS73"/>
<dbReference type="SUPFAM" id="SSF55729">
    <property type="entry name" value="Acyl-CoA N-acyltransferases (Nat)"/>
    <property type="match status" value="1"/>
</dbReference>
<dbReference type="GO" id="GO:0016747">
    <property type="term" value="F:acyltransferase activity, transferring groups other than amino-acyl groups"/>
    <property type="evidence" value="ECO:0007669"/>
    <property type="project" value="InterPro"/>
</dbReference>
<sequence length="182" mass="19987">MSNRADIEIRKGRAADLQGIAEVLVATWRSTFGDMLPGAFLDAMTVGEQIERHRRRMLAPEASYLVAAQRKDDRIVGIANSGPSRVPRMPYRAELYSLYVLDAFQGFGIGQGLVRAAAYDAVQRDRRSMLVWVLADNPNRRFYSRLGAVPVGRAAVTIGGVTLGQVGYAWDDLAGQFGLEIA</sequence>
<dbReference type="CDD" id="cd04301">
    <property type="entry name" value="NAT_SF"/>
    <property type="match status" value="1"/>
</dbReference>
<dbReference type="InterPro" id="IPR000182">
    <property type="entry name" value="GNAT_dom"/>
</dbReference>
<accession>A0A2U2DS73</accession>
<dbReference type="EMBL" id="QFBC01000004">
    <property type="protein sequence ID" value="PWE56173.1"/>
    <property type="molecule type" value="Genomic_DNA"/>
</dbReference>
<proteinExistence type="predicted"/>
<keyword evidence="5" id="KW-1185">Reference proteome</keyword>
<dbReference type="Proteomes" id="UP000245252">
    <property type="component" value="Unassembled WGS sequence"/>
</dbReference>
<evidence type="ECO:0000313" key="5">
    <source>
        <dbReference type="Proteomes" id="UP000245252"/>
    </source>
</evidence>
<dbReference type="OrthoDB" id="9799154at2"/>
<dbReference type="Pfam" id="PF00583">
    <property type="entry name" value="Acetyltransf_1"/>
    <property type="match status" value="1"/>
</dbReference>
<dbReference type="PANTHER" id="PTHR43877">
    <property type="entry name" value="AMINOALKYLPHOSPHONATE N-ACETYLTRANSFERASE-RELATED-RELATED"/>
    <property type="match status" value="1"/>
</dbReference>
<dbReference type="InterPro" id="IPR016181">
    <property type="entry name" value="Acyl_CoA_acyltransferase"/>
</dbReference>
<organism evidence="4 5">
    <name type="scientific">Metarhizobium album</name>
    <dbReference type="NCBI Taxonomy" id="2182425"/>
    <lineage>
        <taxon>Bacteria</taxon>
        <taxon>Pseudomonadati</taxon>
        <taxon>Pseudomonadota</taxon>
        <taxon>Alphaproteobacteria</taxon>
        <taxon>Hyphomicrobiales</taxon>
        <taxon>Rhizobiaceae</taxon>
        <taxon>Metarhizobium</taxon>
    </lineage>
</organism>
<dbReference type="PROSITE" id="PS51186">
    <property type="entry name" value="GNAT"/>
    <property type="match status" value="1"/>
</dbReference>
<dbReference type="PANTHER" id="PTHR43877:SF1">
    <property type="entry name" value="ACETYLTRANSFERASE"/>
    <property type="match status" value="1"/>
</dbReference>
<evidence type="ECO:0000256" key="1">
    <source>
        <dbReference type="ARBA" id="ARBA00022679"/>
    </source>
</evidence>
<feature type="domain" description="N-acetyltransferase" evidence="3">
    <location>
        <begin position="7"/>
        <end position="175"/>
    </location>
</feature>
<comment type="caution">
    <text evidence="4">The sequence shown here is derived from an EMBL/GenBank/DDBJ whole genome shotgun (WGS) entry which is preliminary data.</text>
</comment>
<evidence type="ECO:0000313" key="4">
    <source>
        <dbReference type="EMBL" id="PWE56173.1"/>
    </source>
</evidence>
<gene>
    <name evidence="4" type="ORF">DEM27_12135</name>
</gene>
<reference evidence="4 5" key="1">
    <citation type="submission" date="2018-05" db="EMBL/GenBank/DDBJ databases">
        <title>The draft genome of strain NS-104.</title>
        <authorList>
            <person name="Hang P."/>
            <person name="Jiang J."/>
        </authorList>
    </citation>
    <scope>NUCLEOTIDE SEQUENCE [LARGE SCALE GENOMIC DNA]</scope>
    <source>
        <strain evidence="4 5">NS-104</strain>
    </source>
</reference>
<evidence type="ECO:0000259" key="3">
    <source>
        <dbReference type="PROSITE" id="PS51186"/>
    </source>
</evidence>
<name>A0A2U2DS73_9HYPH</name>
<keyword evidence="1 4" id="KW-0808">Transferase</keyword>